<organism evidence="1 2">
    <name type="scientific">Cryptococcus bacillisporus CA1873</name>
    <dbReference type="NCBI Taxonomy" id="1296111"/>
    <lineage>
        <taxon>Eukaryota</taxon>
        <taxon>Fungi</taxon>
        <taxon>Dikarya</taxon>
        <taxon>Basidiomycota</taxon>
        <taxon>Agaricomycotina</taxon>
        <taxon>Tremellomycetes</taxon>
        <taxon>Tremellales</taxon>
        <taxon>Cryptococcaceae</taxon>
        <taxon>Cryptococcus</taxon>
        <taxon>Cryptococcus gattii species complex</taxon>
    </lineage>
</organism>
<dbReference type="Proteomes" id="UP000053800">
    <property type="component" value="Unassembled WGS sequence"/>
</dbReference>
<evidence type="ECO:0008006" key="3">
    <source>
        <dbReference type="Google" id="ProtNLM"/>
    </source>
</evidence>
<sequence>MLKVAEKENRKRMSPSGNANYLLHRLSLTIPCHPLAIWIKRQGSYIDYTNTIRPSNLLSGLVDPQDCREVQDRDRTDINCNDGQPLFRTDNLQECPCGSGLGCCYGLIQILGWREDPSGG</sequence>
<evidence type="ECO:0000313" key="1">
    <source>
        <dbReference type="EMBL" id="KIR57785.1"/>
    </source>
</evidence>
<dbReference type="EMBL" id="KN848909">
    <property type="protein sequence ID" value="KIR57785.1"/>
    <property type="molecule type" value="Genomic_DNA"/>
</dbReference>
<accession>A0ABR5B3H4</accession>
<name>A0ABR5B3H4_CRYGA</name>
<protein>
    <recommendedName>
        <fullName evidence="3">Post-SET domain-containing protein</fullName>
    </recommendedName>
</protein>
<reference evidence="1 2" key="1">
    <citation type="submission" date="2015-01" db="EMBL/GenBank/DDBJ databases">
        <title>The Genome Sequence of Cryptococcus gattii CA1873.</title>
        <authorList>
            <consortium name="The Broad Institute Genomics Platform"/>
            <person name="Cuomo C."/>
            <person name="Litvintseva A."/>
            <person name="Chen Y."/>
            <person name="Heitman J."/>
            <person name="Sun S."/>
            <person name="Springer D."/>
            <person name="Dromer F."/>
            <person name="Young S."/>
            <person name="Zeng Q."/>
            <person name="Gargeya S."/>
            <person name="Abouelleil A."/>
            <person name="Alvarado L."/>
            <person name="Chapman S.B."/>
            <person name="Gainer-Dewar J."/>
            <person name="Goldberg J."/>
            <person name="Griggs A."/>
            <person name="Gujja S."/>
            <person name="Hansen M."/>
            <person name="Howarth C."/>
            <person name="Imamovic A."/>
            <person name="Larimer J."/>
            <person name="Murphy C."/>
            <person name="Naylor J."/>
            <person name="Pearson M."/>
            <person name="Priest M."/>
            <person name="Roberts A."/>
            <person name="Saif S."/>
            <person name="Shea T."/>
            <person name="Sykes S."/>
            <person name="Wortman J."/>
            <person name="Nusbaum C."/>
            <person name="Birren B."/>
        </authorList>
    </citation>
    <scope>NUCLEOTIDE SEQUENCE [LARGE SCALE GENOMIC DNA]</scope>
    <source>
        <strain evidence="1 2">CA1873</strain>
    </source>
</reference>
<proteinExistence type="predicted"/>
<evidence type="ECO:0000313" key="2">
    <source>
        <dbReference type="Proteomes" id="UP000053800"/>
    </source>
</evidence>
<keyword evidence="2" id="KW-1185">Reference proteome</keyword>
<gene>
    <name evidence="1" type="ORF">I314_06289</name>
</gene>